<evidence type="ECO:0000259" key="27">
    <source>
        <dbReference type="PROSITE" id="PS50526"/>
    </source>
</evidence>
<feature type="domain" description="Mononegavirus-type SAM-dependent 2'-O-MTase" evidence="28">
    <location>
        <begin position="1664"/>
        <end position="1861"/>
    </location>
</feature>
<reference evidence="29" key="1">
    <citation type="submission" date="2021-12" db="EMBL/GenBank/DDBJ databases">
        <authorList>
            <person name="Ashraf S."/>
            <person name="Love H."/>
            <person name="Burton C."/>
            <person name="Carmichael S."/>
            <person name="Filipe A.D."/>
            <person name="Roddy S."/>
            <person name="Smollett K."/>
            <person name="Summers S."/>
            <person name="Tong L."/>
            <person name="Richards K.S."/>
            <person name="Thomson E.C."/>
        </authorList>
    </citation>
    <scope>NUCLEOTIDE SEQUENCE</scope>
    <source>
        <strain evidence="29">SB8301</strain>
    </source>
</reference>
<keyword evidence="5" id="KW-0696">RNA-directed RNA polymerase</keyword>
<evidence type="ECO:0000256" key="12">
    <source>
        <dbReference type="ARBA" id="ARBA00022801"/>
    </source>
</evidence>
<dbReference type="InterPro" id="IPR039530">
    <property type="entry name" value="L_methyltransferase_rhabdo"/>
</dbReference>
<evidence type="ECO:0000259" key="28">
    <source>
        <dbReference type="PROSITE" id="PS51590"/>
    </source>
</evidence>
<keyword evidence="30" id="KW-1185">Reference proteome</keyword>
<keyword evidence="8" id="KW-0808">Transferase</keyword>
<evidence type="ECO:0000256" key="2">
    <source>
        <dbReference type="ARBA" id="ARBA00004328"/>
    </source>
</evidence>
<keyword evidence="17" id="KW-1035">Host cytoplasm</keyword>
<evidence type="ECO:0000256" key="19">
    <source>
        <dbReference type="ARBA" id="ARBA00024494"/>
    </source>
</evidence>
<dbReference type="InterPro" id="IPR039736">
    <property type="entry name" value="L_poly_C"/>
</dbReference>
<dbReference type="PROSITE" id="PS50526">
    <property type="entry name" value="RDRP_SSRNA_NEG_NONSEG"/>
    <property type="match status" value="1"/>
</dbReference>
<organism evidence="29 30">
    <name type="scientific">Tupavirus sp</name>
    <dbReference type="NCBI Taxonomy" id="2809944"/>
    <lineage>
        <taxon>Viruses</taxon>
        <taxon>Riboviria</taxon>
        <taxon>Orthornavirae</taxon>
        <taxon>Negarnaviricota</taxon>
        <taxon>Haploviricotina</taxon>
        <taxon>Monjiviricetes</taxon>
        <taxon>Mononegavirales</taxon>
        <taxon>Rhabdoviridae</taxon>
        <taxon>Alpharhabdovirinae</taxon>
        <taxon>Tupavirus</taxon>
    </lineage>
</organism>
<evidence type="ECO:0000256" key="6">
    <source>
        <dbReference type="ARBA" id="ARBA00022603"/>
    </source>
</evidence>
<evidence type="ECO:0000256" key="7">
    <source>
        <dbReference type="ARBA" id="ARBA00022664"/>
    </source>
</evidence>
<dbReference type="EC" id="2.7.7.88" evidence="4"/>
<keyword evidence="15" id="KW-0693">Viral RNA replication</keyword>
<dbReference type="EC" id="2.7.7.48" evidence="3"/>
<keyword evidence="9" id="KW-0949">S-adenosyl-L-methionine</keyword>
<proteinExistence type="predicted"/>
<dbReference type="Pfam" id="PF21080">
    <property type="entry name" value="Methyltrans_Mon_1st"/>
    <property type="match status" value="1"/>
</dbReference>
<dbReference type="GO" id="GO:0004482">
    <property type="term" value="F:mRNA 5'-cap (guanine-N7-)-methyltransferase activity"/>
    <property type="evidence" value="ECO:0007669"/>
    <property type="project" value="InterPro"/>
</dbReference>
<evidence type="ECO:0000256" key="10">
    <source>
        <dbReference type="ARBA" id="ARBA00022695"/>
    </source>
</evidence>
<dbReference type="EC" id="2.1.1.375" evidence="21"/>
<comment type="catalytic activity">
    <reaction evidence="20">
        <text>a 5'-end (5'-triphosphoguanosine)-(2'-O-methyladenylyl)-adenylyl-cytidylyl-adenosine in mRNA + S-adenosyl-L-methionine = a 5'-end (N(7)-methyl 5'-triphosphoguanosine)-(2'-O-methyladenylyl)-adenylyl-cytidylyl-adenosine in mRNA + S-adenosyl-L-homocysteine</text>
        <dbReference type="Rhea" id="RHEA:65440"/>
        <dbReference type="Rhea" id="RHEA-COMP:16798"/>
        <dbReference type="Rhea" id="RHEA-COMP:16801"/>
        <dbReference type="ChEBI" id="CHEBI:57856"/>
        <dbReference type="ChEBI" id="CHEBI:59789"/>
        <dbReference type="ChEBI" id="CHEBI:156482"/>
        <dbReference type="ChEBI" id="CHEBI:156483"/>
    </reaction>
</comment>
<accession>A0AAE9UK12</accession>
<dbReference type="InterPro" id="IPR025786">
    <property type="entry name" value="Mononega_L_MeTrfase"/>
</dbReference>
<keyword evidence="7" id="KW-0507">mRNA processing</keyword>
<comment type="catalytic activity">
    <reaction evidence="25">
        <text>a 5'-end (5'-triphosphoguanosine)-adenylyl-adenylyl-cytidylyl-adenosine in mRNA + 2 S-adenosyl-L-methionine = a 5'-end (N(7)-methyl 5'-triphosphoguanosine)-(2'-O-methyladenylyl)-adenylyl-cytidylyl-adenosine in mRNA + 2 S-adenosyl-L-homocysteine + H(+)</text>
        <dbReference type="Rhea" id="RHEA:65376"/>
        <dbReference type="Rhea" id="RHEA-COMP:16797"/>
        <dbReference type="Rhea" id="RHEA-COMP:16798"/>
        <dbReference type="ChEBI" id="CHEBI:15378"/>
        <dbReference type="ChEBI" id="CHEBI:57856"/>
        <dbReference type="ChEBI" id="CHEBI:59789"/>
        <dbReference type="ChEBI" id="CHEBI:156483"/>
        <dbReference type="ChEBI" id="CHEBI:156484"/>
        <dbReference type="EC" id="2.1.1.375"/>
    </reaction>
</comment>
<evidence type="ECO:0000313" key="29">
    <source>
        <dbReference type="EMBL" id="WAD86935.1"/>
    </source>
</evidence>
<protein>
    <recommendedName>
        <fullName evidence="23">Replicase</fullName>
        <ecNumber evidence="21">2.1.1.375</ecNumber>
        <ecNumber evidence="3">2.7.7.48</ecNumber>
        <ecNumber evidence="4">2.7.7.88</ecNumber>
    </recommendedName>
    <alternativeName>
        <fullName evidence="22">Transcriptase</fullName>
    </alternativeName>
</protein>
<evidence type="ECO:0000256" key="13">
    <source>
        <dbReference type="ARBA" id="ARBA00022840"/>
    </source>
</evidence>
<dbReference type="InterPro" id="IPR026890">
    <property type="entry name" value="Mononeg_mRNAcap"/>
</dbReference>
<keyword evidence="10" id="KW-0548">Nucleotidyltransferase</keyword>
<evidence type="ECO:0000256" key="4">
    <source>
        <dbReference type="ARBA" id="ARBA00012582"/>
    </source>
</evidence>
<comment type="subcellular location">
    <subcellularLocation>
        <location evidence="1">Host cytoplasm</location>
    </subcellularLocation>
    <subcellularLocation>
        <location evidence="2">Virion</location>
    </subcellularLocation>
</comment>
<evidence type="ECO:0000256" key="18">
    <source>
        <dbReference type="ARBA" id="ARBA00023268"/>
    </source>
</evidence>
<evidence type="ECO:0000256" key="26">
    <source>
        <dbReference type="ARBA" id="ARBA00048548"/>
    </source>
</evidence>
<dbReference type="GO" id="GO:0030430">
    <property type="term" value="C:host cell cytoplasm"/>
    <property type="evidence" value="ECO:0007669"/>
    <property type="project" value="UniProtKB-SubCell"/>
</dbReference>
<comment type="catalytic activity">
    <reaction evidence="24">
        <text>a 5'-end (5'-triphosphoguanosine)-adenylyl-adenylyl-cytidylyl-adenosine in mRNA + S-adenosyl-L-methionine = a 5'-end (5'-triphosphoguanosine)-(2'-O-methyladenylyl)-adenylyl-cytidylyl-adenosine in mRNA + S-adenosyl-L-homocysteine + H(+)</text>
        <dbReference type="Rhea" id="RHEA:65380"/>
        <dbReference type="Rhea" id="RHEA-COMP:16797"/>
        <dbReference type="Rhea" id="RHEA-COMP:16801"/>
        <dbReference type="ChEBI" id="CHEBI:15378"/>
        <dbReference type="ChEBI" id="CHEBI:57856"/>
        <dbReference type="ChEBI" id="CHEBI:59789"/>
        <dbReference type="ChEBI" id="CHEBI:156482"/>
        <dbReference type="ChEBI" id="CHEBI:156484"/>
    </reaction>
</comment>
<dbReference type="InterPro" id="IPR014023">
    <property type="entry name" value="Mononeg_RNA_pol_cat"/>
</dbReference>
<dbReference type="PIRSF" id="PIRSF037546">
    <property type="entry name" value="RNA_pol_RhabdoV_sub"/>
    <property type="match status" value="1"/>
</dbReference>
<dbReference type="Pfam" id="PF14318">
    <property type="entry name" value="Mononeg_mRNAcap"/>
    <property type="match status" value="1"/>
</dbReference>
<keyword evidence="13" id="KW-0067">ATP-binding</keyword>
<evidence type="ECO:0000256" key="25">
    <source>
        <dbReference type="ARBA" id="ARBA00047370"/>
    </source>
</evidence>
<evidence type="ECO:0000256" key="3">
    <source>
        <dbReference type="ARBA" id="ARBA00012494"/>
    </source>
</evidence>
<dbReference type="NCBIfam" id="TIGR04198">
    <property type="entry name" value="paramyx_RNAcap"/>
    <property type="match status" value="1"/>
</dbReference>
<evidence type="ECO:0000256" key="11">
    <source>
        <dbReference type="ARBA" id="ARBA00022741"/>
    </source>
</evidence>
<keyword evidence="16" id="KW-0506">mRNA capping</keyword>
<evidence type="ECO:0000256" key="1">
    <source>
        <dbReference type="ARBA" id="ARBA00004192"/>
    </source>
</evidence>
<name>A0AAE9UK12_9RHAB</name>
<dbReference type="Proteomes" id="UP001268636">
    <property type="component" value="Segment"/>
</dbReference>
<evidence type="ECO:0000313" key="30">
    <source>
        <dbReference type="Proteomes" id="UP001268636"/>
    </source>
</evidence>
<dbReference type="GO" id="GO:0003968">
    <property type="term" value="F:RNA-directed RNA polymerase activity"/>
    <property type="evidence" value="ECO:0007669"/>
    <property type="project" value="UniProtKB-KW"/>
</dbReference>
<evidence type="ECO:0000256" key="14">
    <source>
        <dbReference type="ARBA" id="ARBA00022844"/>
    </source>
</evidence>
<evidence type="ECO:0000256" key="16">
    <source>
        <dbReference type="ARBA" id="ARBA00023042"/>
    </source>
</evidence>
<dbReference type="Pfam" id="PF00946">
    <property type="entry name" value="Mononeg_RNA_pol"/>
    <property type="match status" value="1"/>
</dbReference>
<evidence type="ECO:0000256" key="24">
    <source>
        <dbReference type="ARBA" id="ARBA00047332"/>
    </source>
</evidence>
<evidence type="ECO:0000256" key="20">
    <source>
        <dbReference type="ARBA" id="ARBA00024499"/>
    </source>
</evidence>
<feature type="domain" description="RdRp catalytic" evidence="27">
    <location>
        <begin position="623"/>
        <end position="809"/>
    </location>
</feature>
<keyword evidence="12" id="KW-0378">Hydrolase</keyword>
<dbReference type="Pfam" id="PF14314">
    <property type="entry name" value="Methyltrans_Mon_2nd"/>
    <property type="match status" value="1"/>
</dbReference>
<evidence type="ECO:0000256" key="21">
    <source>
        <dbReference type="ARBA" id="ARBA00026099"/>
    </source>
</evidence>
<keyword evidence="18" id="KW-0511">Multifunctional enzyme</keyword>
<evidence type="ECO:0000256" key="17">
    <source>
        <dbReference type="ARBA" id="ARBA00023200"/>
    </source>
</evidence>
<evidence type="ECO:0000256" key="5">
    <source>
        <dbReference type="ARBA" id="ARBA00022484"/>
    </source>
</evidence>
<evidence type="ECO:0000256" key="22">
    <source>
        <dbReference type="ARBA" id="ARBA00030436"/>
    </source>
</evidence>
<keyword evidence="11" id="KW-0547">Nucleotide-binding</keyword>
<evidence type="ECO:0000256" key="15">
    <source>
        <dbReference type="ARBA" id="ARBA00022953"/>
    </source>
</evidence>
<keyword evidence="6" id="KW-0489">Methyltransferase</keyword>
<dbReference type="EMBL" id="OL774829">
    <property type="protein sequence ID" value="WAD86935.1"/>
    <property type="molecule type" value="Viral_cRNA"/>
</dbReference>
<evidence type="ECO:0000256" key="23">
    <source>
        <dbReference type="ARBA" id="ARBA00031012"/>
    </source>
</evidence>
<evidence type="ECO:0000256" key="9">
    <source>
        <dbReference type="ARBA" id="ARBA00022691"/>
    </source>
</evidence>
<comment type="catalytic activity">
    <reaction evidence="26">
        <text>GTP + H2O = GDP + phosphate + H(+)</text>
        <dbReference type="Rhea" id="RHEA:19669"/>
        <dbReference type="ChEBI" id="CHEBI:15377"/>
        <dbReference type="ChEBI" id="CHEBI:15378"/>
        <dbReference type="ChEBI" id="CHEBI:37565"/>
        <dbReference type="ChEBI" id="CHEBI:43474"/>
        <dbReference type="ChEBI" id="CHEBI:58189"/>
    </reaction>
</comment>
<dbReference type="GO" id="GO:0016787">
    <property type="term" value="F:hydrolase activity"/>
    <property type="evidence" value="ECO:0007669"/>
    <property type="project" value="UniProtKB-KW"/>
</dbReference>
<dbReference type="GO" id="GO:0044423">
    <property type="term" value="C:virion component"/>
    <property type="evidence" value="ECO:0007669"/>
    <property type="project" value="UniProtKB-KW"/>
</dbReference>
<dbReference type="PROSITE" id="PS51590">
    <property type="entry name" value="SAM_MT_MNV_L"/>
    <property type="match status" value="1"/>
</dbReference>
<evidence type="ECO:0000256" key="8">
    <source>
        <dbReference type="ARBA" id="ARBA00022679"/>
    </source>
</evidence>
<dbReference type="InterPro" id="IPR048397">
    <property type="entry name" value="Methyltrans_Mon_CD"/>
</dbReference>
<comment type="catalytic activity">
    <reaction evidence="19">
        <text>a 5'-end triphospho-adenylyl-adenylyl-cytidylyl-adenosine in mRNA + GDP + H(+) = a 5'-end (5'-triphosphoguanosine)-adenylyl-adenylyl-cytidylyl-adenosine in mRNA + diphosphate</text>
        <dbReference type="Rhea" id="RHEA:65436"/>
        <dbReference type="Rhea" id="RHEA-COMP:16797"/>
        <dbReference type="Rhea" id="RHEA-COMP:16799"/>
        <dbReference type="ChEBI" id="CHEBI:15378"/>
        <dbReference type="ChEBI" id="CHEBI:33019"/>
        <dbReference type="ChEBI" id="CHEBI:58189"/>
        <dbReference type="ChEBI" id="CHEBI:156484"/>
        <dbReference type="ChEBI" id="CHEBI:156503"/>
        <dbReference type="EC" id="2.7.7.88"/>
    </reaction>
</comment>
<dbReference type="InterPro" id="IPR017234">
    <property type="entry name" value="RNA-dir_pol_rhabdovirus"/>
</dbReference>
<dbReference type="GO" id="GO:0005524">
    <property type="term" value="F:ATP binding"/>
    <property type="evidence" value="ECO:0007669"/>
    <property type="project" value="UniProtKB-KW"/>
</dbReference>
<keyword evidence="14" id="KW-0946">Virion</keyword>
<sequence>MPYLDLVTRCSTRLPNQLEISGYEKNQRGVKMEPDADYDWETSLWEKEEDLVWGQHDTKGALKTLRNVDYNLNSPLLRDEIDAFLAYVRGQYYPPIFYCPGWEASKSLVREKRLIGSLDPDLFHPWVGRYLQRDRFSLDLALKVLRVVETQARATHEVQEAFFEALNIEVKPFLPRLQNLLVVEMFARFLDFHILVIFLNHHGDNLNFLRGLCTFTEDHTSGHLIYTINLPTVGLVYCTKEHLFVETGVILNRNLLLMVKDTTLARFQTAITMTPRHDGKFREYDVGILQQVYHLGDQMLVHLGCQAYDHLKFLEPICNLRLTELARTFRPRIPDFPSFREFLDGEIEEASHTNFLIKPFSRLIMSQDSVDLVIQIFGCFRHWGHPYIDYFEGLQKLHEQVTMTKDIDDSLAQALASDLAYLVLRSQFKKHKRWFVDLTRLPRDHPFYTQVMDNTWPTPKAIEDFGDSWHLLPLLPCFDIPDLTDPSLIYSDKSHSVYRDELVAHVANSPHRKFPTRRVLNTFLETPARDWKAFLQSVNDEGLPRRALCIGLRPKERELKRVGRFFALMSWELREYFVFTEYLIKEHYIPLFQGLTMADDMTGVIKKLLDSSHGQGLDSYELITISNHLDYSKWNNHQRLESNVHVFRVMGEFLGYPNLIARTHEFFRESLVYFINRPDLMVVAGDTLENATPQRVCWNGQDGGLEGLRQKGWSILNLLLILRLGKLRNTEIKVLAQGDNQVLNMHYKLPTHRTEEELDDCIGEIVRNNNYIMGEVDRWTLRLGLVINKNETMQSADFLIYGKVPIFRGNVTIPESKRWSRVNCVTNDQLPTFANVISTVSSTALTVSHFSNSFVDPIESYNYLGNLARVLVELFNPILGVPMATHCEFKEKLGGFGYLVSSLYLDPSLGGICGMSLTRFLIRNFPDPVTEGLAFWKIVGEKTRSPRLRTLSHKFGNPRLSAFRSEDLIKLMEKPESLNIPNSISAQIVIRTEVREILRRNVRKIQNHIVADAVLYGMQAEEHLLRFLSTVKPLFPRFLAEFKAGTYLGLTESLVGLYENSKSIRNRFLRERERELDFLVIRSEVSGIKHLISYDTDLHLASPWRCSSSLADELRSRSWGDDVIGATIPHPIELLKVPENPRGLCAHCREGRKDYLTTFVKREGRNINWTRGPYLPYLGSRTSETTSLLTPWEKETTIPLIKRAARLRSAINWFIQPDSNLGQSILNNLRALTGEDPGSFNRGFLRTGSAIHRFSSSRQSSGGYSALSPAILARFLTTTDTLGDLGDENYDFMFQSLILFSQSTSVDRVFEEGHYVLHHHLNCRECIRPITEPILDSQFEYRPIDVSNQIRLWIPSGNAILETKVSINLEIGDWARVPDPDKAFHVGRAIGFIFSDAVYSGSRLVEESSLFPNSIRHKLNPPDFYRGLLNGLLRGCAVHITHRRNVATLKRPRETLVGSYSFVLSQLSNNSQFINLIRDGVLHNYLLAQSHRTPPSYPLSKWDLGGIFRHVLKDLFLKGTRSRGMTDLVDIWVFADLIGVEIAGPLVLSTPILKIISKTNFSKPDADRLRELKSLEISLRNKESTQLNILDTRGVLLCPSEVRHAVRYIRIDPESFPLPTYHFGKEVVGRVYGHRLLFNSEVNPHSLPPISVPRYMCPVVSGLRTVQLATGAHYKVRSIFHHYKIGYRDFLCGGDGSGGLSSLCLRWSASSRGIFNSLLLLDGYDLRGSKPSLPSAICALGTAQSRCVNLHTCWEEPSDLTLQETWENFIRLRAVHRLKIDLMIFDMENKDDQSSQIESLLAENFGRILERGGSVLFKSYVHRLQDPGTHQWISRMSKHFQGVYLNQTEFTSSFSSEVYLLFHRLQDPVVGTRDIDLISLDTYLRTTFVYADHSSEFRRARGVAKLHLDEGIPQELLPNNEIELSTGLEIAGVESGRAATLSRFLLDTRVDPVNRYWTLKVLLFDSFSGISSRHRTRPDIPSDNKLLKALSFFIGMEFWWAVTTDNQKVFSFWTDRLHNDLLLTFAFSEVEDGFLTHAFFDGLSAGVHKRLRLQGQSAPIGSALRTLHRCIPRISDPRRAVCWRYILAFNKGLSLLKISRRSNLLDYIKTYRSREDVRVSSEIVNSSQRIETSLTD</sequence>